<dbReference type="PANTHER" id="PTHR34987">
    <property type="entry name" value="C, PUTATIVE (AFU_ORTHOLOGUE AFUA_3G02880)-RELATED"/>
    <property type="match status" value="1"/>
</dbReference>
<accession>A0A1R3SVD6</accession>
<dbReference type="InterPro" id="IPR029010">
    <property type="entry name" value="ThuA-like"/>
</dbReference>
<dbReference type="InterPro" id="IPR008979">
    <property type="entry name" value="Galactose-bd-like_sf"/>
</dbReference>
<evidence type="ECO:0000259" key="2">
    <source>
        <dbReference type="Pfam" id="PF17389"/>
    </source>
</evidence>
<dbReference type="EMBL" id="LT605205">
    <property type="protein sequence ID" value="SCD18940.1"/>
    <property type="molecule type" value="Genomic_DNA"/>
</dbReference>
<proteinExistence type="predicted"/>
<dbReference type="Pfam" id="PF17390">
    <property type="entry name" value="Bac_rhamnosid_C"/>
    <property type="match status" value="1"/>
</dbReference>
<feature type="domain" description="Alpha-L-rhamnosidase C-terminal" evidence="3">
    <location>
        <begin position="907"/>
        <end position="976"/>
    </location>
</feature>
<reference evidence="4 5" key="1">
    <citation type="submission" date="2016-08" db="EMBL/GenBank/DDBJ databases">
        <authorList>
            <person name="Seilhamer J.J."/>
        </authorList>
    </citation>
    <scope>NUCLEOTIDE SEQUENCE [LARGE SCALE GENOMIC DNA]</scope>
    <source>
        <strain evidence="4">M3/6</strain>
    </source>
</reference>
<keyword evidence="5" id="KW-1185">Reference proteome</keyword>
<organism evidence="4 5">
    <name type="scientific">Proteiniphilum saccharofermentans</name>
    <dbReference type="NCBI Taxonomy" id="1642647"/>
    <lineage>
        <taxon>Bacteria</taxon>
        <taxon>Pseudomonadati</taxon>
        <taxon>Bacteroidota</taxon>
        <taxon>Bacteroidia</taxon>
        <taxon>Bacteroidales</taxon>
        <taxon>Dysgonomonadaceae</taxon>
        <taxon>Proteiniphilum</taxon>
    </lineage>
</organism>
<dbReference type="Pfam" id="PF17389">
    <property type="entry name" value="Bac_rhamnosid6H"/>
    <property type="match status" value="1"/>
</dbReference>
<gene>
    <name evidence="4" type="ORF">PSM36_0104</name>
</gene>
<dbReference type="Gene3D" id="2.60.420.10">
    <property type="entry name" value="Maltose phosphorylase, domain 3"/>
    <property type="match status" value="1"/>
</dbReference>
<feature type="domain" description="ThuA-like" evidence="1">
    <location>
        <begin position="48"/>
        <end position="267"/>
    </location>
</feature>
<name>A0A1R3SVD6_9BACT</name>
<dbReference type="Proteomes" id="UP000187464">
    <property type="component" value="Chromosome I"/>
</dbReference>
<dbReference type="GO" id="GO:0030596">
    <property type="term" value="F:alpha-L-rhamnosidase activity"/>
    <property type="evidence" value="ECO:0007669"/>
    <property type="project" value="UniProtKB-EC"/>
</dbReference>
<dbReference type="SUPFAM" id="SSF52317">
    <property type="entry name" value="Class I glutamine amidotransferase-like"/>
    <property type="match status" value="1"/>
</dbReference>
<keyword evidence="4" id="KW-0378">Hydrolase</keyword>
<dbReference type="InterPro" id="IPR008928">
    <property type="entry name" value="6-hairpin_glycosidase_sf"/>
</dbReference>
<feature type="domain" description="Alpha-L-rhamnosidase six-hairpin glycosidase" evidence="2">
    <location>
        <begin position="579"/>
        <end position="905"/>
    </location>
</feature>
<keyword evidence="4" id="KW-0326">Glycosidase</keyword>
<dbReference type="AlphaFoldDB" id="A0A1R3SVD6"/>
<evidence type="ECO:0000313" key="4">
    <source>
        <dbReference type="EMBL" id="SCD18940.1"/>
    </source>
</evidence>
<dbReference type="SUPFAM" id="SSF48208">
    <property type="entry name" value="Six-hairpin glycosidases"/>
    <property type="match status" value="1"/>
</dbReference>
<dbReference type="Gene3D" id="3.40.50.880">
    <property type="match status" value="1"/>
</dbReference>
<dbReference type="InterPro" id="IPR035396">
    <property type="entry name" value="Bac_rhamnosid6H"/>
</dbReference>
<dbReference type="EC" id="3.2.1.40" evidence="4"/>
<dbReference type="SUPFAM" id="SSF49785">
    <property type="entry name" value="Galactose-binding domain-like"/>
    <property type="match status" value="1"/>
</dbReference>
<dbReference type="Pfam" id="PF06283">
    <property type="entry name" value="ThuA"/>
    <property type="match status" value="1"/>
</dbReference>
<dbReference type="STRING" id="1642647.PSM36_0104"/>
<sequence>MFIFVPEISIPFKIDMKKILLIALLICSAFQLFADKWDNKTAKLKGKKILVFTKNGEGFVHDNIDANVNMFLRLGEQHGFTVDSTSNSTIFSTSDLFQYDAVVFANTNNKVFGNEKEKEGLVQFNQQGKGIVGIHIACGTEREWDWFKQMIGGTFDFHPRLQKFNVRVVDDKHPSARDIPSVWNVEDELYIMKEMNPTVRVLMVSDFSSPGFQHSEPMPDTFGTVFPSVWCNEFDGGRQWVTALGHKKEDYSDPLFISHIVGGLQWALAKKESQASIAGKGEWISFDNPQTVPNTWMIFRKDIVLDEVPSQLTANIAVDSKYWLWINDRLVVFEGGLKRGPARNATYYDEVEIAPYLTEGDNTIAVLVWHFGKNSFSHANSGVCGLFFEAISPTVEILSDRTWRGGVYDAYEDTGAPFPNYRLSESNIRFDARKAIKNWNKKIFDGRLSPASLSGSISDTPLGQLVKRPIPLWKDYGLAAYPDVRQSGDTLKCTLPYNCHITPYLKVRASAGQTIHMLTDNYTGGSANNVRAEYITCEGEQEYENLGWMNGHEVWYVVPEGIEVLELKYRETGYDTEFSGRFHCNDEFFNELWKRSARTLYVTMRDTYMDCPDRERAQWWGDVVNELGEAFYSLSPSSHQLALKGIYELMNWQRSDGVIFSPCPAGNRNQELPLQMLASVGWYGFYTQYFYSADSSFVPVVYDRVRRYLHDVWKTDNDGLVIERPGDWNWGDWGKNVDIGVLTNCWYYLALKAEQSFALQMGKTEDARQAAAMMRKIEENFDTRFWTGSAYRSPDYKGETDDRSQAMAIVSGLASKSKYPALLKVLQKEYHASPYMEKYVLEALFVMNEPEFALERMKKRYSSMLKYAQYTTLFEGWGIGAEGFGGGSINHAWSGGPLTLLSQKVCGVEPTSPGFRTFRVAPQMGDLTEAEASFESVNGEIKVSVMRSGKRYTIRLTVPENSSAEVIFPNGKSVNVSAGDHILHSTN</sequence>
<evidence type="ECO:0000259" key="3">
    <source>
        <dbReference type="Pfam" id="PF17390"/>
    </source>
</evidence>
<dbReference type="InterPro" id="IPR035398">
    <property type="entry name" value="Bac_rhamnosid_C"/>
</dbReference>
<dbReference type="InterPro" id="IPR029062">
    <property type="entry name" value="Class_I_gatase-like"/>
</dbReference>
<dbReference type="Gene3D" id="2.60.120.260">
    <property type="entry name" value="Galactose-binding domain-like"/>
    <property type="match status" value="1"/>
</dbReference>
<dbReference type="PANTHER" id="PTHR34987:SF6">
    <property type="entry name" value="ALPHA-L-RHAMNOSIDASE SIX-HAIRPIN GLYCOSIDASE DOMAIN-CONTAINING PROTEIN"/>
    <property type="match status" value="1"/>
</dbReference>
<protein>
    <submittedName>
        <fullName evidence="4">Putative alpha-L-rhamnosidase</fullName>
        <ecNumber evidence="4">3.2.1.40</ecNumber>
    </submittedName>
</protein>
<dbReference type="GO" id="GO:0005975">
    <property type="term" value="P:carbohydrate metabolic process"/>
    <property type="evidence" value="ECO:0007669"/>
    <property type="project" value="InterPro"/>
</dbReference>
<dbReference type="KEGG" id="psac:PSM36_0104"/>
<evidence type="ECO:0000259" key="1">
    <source>
        <dbReference type="Pfam" id="PF06283"/>
    </source>
</evidence>
<dbReference type="InterPro" id="IPR012341">
    <property type="entry name" value="6hp_glycosidase-like_sf"/>
</dbReference>
<evidence type="ECO:0000313" key="5">
    <source>
        <dbReference type="Proteomes" id="UP000187464"/>
    </source>
</evidence>
<dbReference type="Gene3D" id="1.50.10.10">
    <property type="match status" value="1"/>
</dbReference>